<dbReference type="Proteomes" id="UP000275078">
    <property type="component" value="Unassembled WGS sequence"/>
</dbReference>
<evidence type="ECO:0008006" key="4">
    <source>
        <dbReference type="Google" id="ProtNLM"/>
    </source>
</evidence>
<keyword evidence="1" id="KW-0732">Signal</keyword>
<sequence>MQFSKIFLALAAATFAAAAALPAEGAAPAEIFKRADACGEGRPCKGVLNLDARDAACSKQCKNSCGYRYGQCGGLGWQTCKCVE</sequence>
<gene>
    <name evidence="2" type="ORF">BJ508DRAFT_324643</name>
</gene>
<evidence type="ECO:0000313" key="3">
    <source>
        <dbReference type="Proteomes" id="UP000275078"/>
    </source>
</evidence>
<evidence type="ECO:0000256" key="1">
    <source>
        <dbReference type="SAM" id="SignalP"/>
    </source>
</evidence>
<reference evidence="2 3" key="1">
    <citation type="journal article" date="2018" name="Nat. Ecol. Evol.">
        <title>Pezizomycetes genomes reveal the molecular basis of ectomycorrhizal truffle lifestyle.</title>
        <authorList>
            <person name="Murat C."/>
            <person name="Payen T."/>
            <person name="Noel B."/>
            <person name="Kuo A."/>
            <person name="Morin E."/>
            <person name="Chen J."/>
            <person name="Kohler A."/>
            <person name="Krizsan K."/>
            <person name="Balestrini R."/>
            <person name="Da Silva C."/>
            <person name="Montanini B."/>
            <person name="Hainaut M."/>
            <person name="Levati E."/>
            <person name="Barry K.W."/>
            <person name="Belfiori B."/>
            <person name="Cichocki N."/>
            <person name="Clum A."/>
            <person name="Dockter R.B."/>
            <person name="Fauchery L."/>
            <person name="Guy J."/>
            <person name="Iotti M."/>
            <person name="Le Tacon F."/>
            <person name="Lindquist E.A."/>
            <person name="Lipzen A."/>
            <person name="Malagnac F."/>
            <person name="Mello A."/>
            <person name="Molinier V."/>
            <person name="Miyauchi S."/>
            <person name="Poulain J."/>
            <person name="Riccioni C."/>
            <person name="Rubini A."/>
            <person name="Sitrit Y."/>
            <person name="Splivallo R."/>
            <person name="Traeger S."/>
            <person name="Wang M."/>
            <person name="Zifcakova L."/>
            <person name="Wipf D."/>
            <person name="Zambonelli A."/>
            <person name="Paolocci F."/>
            <person name="Nowrousian M."/>
            <person name="Ottonello S."/>
            <person name="Baldrian P."/>
            <person name="Spatafora J.W."/>
            <person name="Henrissat B."/>
            <person name="Nagy L.G."/>
            <person name="Aury J.M."/>
            <person name="Wincker P."/>
            <person name="Grigoriev I.V."/>
            <person name="Bonfante P."/>
            <person name="Martin F.M."/>
        </authorList>
    </citation>
    <scope>NUCLEOTIDE SEQUENCE [LARGE SCALE GENOMIC DNA]</scope>
    <source>
        <strain evidence="2 3">RN42</strain>
    </source>
</reference>
<dbReference type="AlphaFoldDB" id="A0A3N4ID02"/>
<proteinExistence type="predicted"/>
<dbReference type="EMBL" id="ML119665">
    <property type="protein sequence ID" value="RPA83347.1"/>
    <property type="molecule type" value="Genomic_DNA"/>
</dbReference>
<keyword evidence="3" id="KW-1185">Reference proteome</keyword>
<feature type="signal peptide" evidence="1">
    <location>
        <begin position="1"/>
        <end position="18"/>
    </location>
</feature>
<feature type="chain" id="PRO_5018069490" description="Invertebrate defensins family profile domain-containing protein" evidence="1">
    <location>
        <begin position="19"/>
        <end position="84"/>
    </location>
</feature>
<accession>A0A3N4ID02</accession>
<name>A0A3N4ID02_ASCIM</name>
<protein>
    <recommendedName>
        <fullName evidence="4">Invertebrate defensins family profile domain-containing protein</fullName>
    </recommendedName>
</protein>
<organism evidence="2 3">
    <name type="scientific">Ascobolus immersus RN42</name>
    <dbReference type="NCBI Taxonomy" id="1160509"/>
    <lineage>
        <taxon>Eukaryota</taxon>
        <taxon>Fungi</taxon>
        <taxon>Dikarya</taxon>
        <taxon>Ascomycota</taxon>
        <taxon>Pezizomycotina</taxon>
        <taxon>Pezizomycetes</taxon>
        <taxon>Pezizales</taxon>
        <taxon>Ascobolaceae</taxon>
        <taxon>Ascobolus</taxon>
    </lineage>
</organism>
<evidence type="ECO:0000313" key="2">
    <source>
        <dbReference type="EMBL" id="RPA83347.1"/>
    </source>
</evidence>